<dbReference type="PANTHER" id="PTHR36122:SF2">
    <property type="entry name" value="NICOTINAMIDE RIBOSIDE TRANSPORTER PNUC"/>
    <property type="match status" value="1"/>
</dbReference>
<comment type="function">
    <text evidence="1">Required for nicotinamide riboside transport across the inner membrane.</text>
</comment>
<evidence type="ECO:0000256" key="10">
    <source>
        <dbReference type="SAM" id="Phobius"/>
    </source>
</evidence>
<dbReference type="RefSeq" id="WP_187754459.1">
    <property type="nucleotide sequence ID" value="NZ_JABURY010000006.1"/>
</dbReference>
<feature type="transmembrane region" description="Helical" evidence="10">
    <location>
        <begin position="202"/>
        <end position="219"/>
    </location>
</feature>
<dbReference type="EMBL" id="JABURY010000006">
    <property type="protein sequence ID" value="MBC9130006.1"/>
    <property type="molecule type" value="Genomic_DNA"/>
</dbReference>
<reference evidence="11 12" key="1">
    <citation type="submission" date="2020-06" db="EMBL/GenBank/DDBJ databases">
        <title>Frischella cerana isolated from Apis cerana gut homogenate.</title>
        <authorList>
            <person name="Wolter L.A."/>
            <person name="Suenami S."/>
            <person name="Miyazaki R."/>
        </authorList>
    </citation>
    <scope>NUCLEOTIDE SEQUENCE [LARGE SCALE GENOMIC DNA]</scope>
    <source>
        <strain evidence="11 12">Ac13</strain>
    </source>
</reference>
<gene>
    <name evidence="11" type="ORF">FcAc13_01625</name>
</gene>
<dbReference type="PANTHER" id="PTHR36122">
    <property type="entry name" value="NICOTINAMIDE RIBOSIDE TRANSPORTER PNUC"/>
    <property type="match status" value="1"/>
</dbReference>
<feature type="transmembrane region" description="Helical" evidence="10">
    <location>
        <begin position="123"/>
        <end position="142"/>
    </location>
</feature>
<proteinExistence type="inferred from homology"/>
<dbReference type="Proteomes" id="UP000651208">
    <property type="component" value="Unassembled WGS sequence"/>
</dbReference>
<feature type="transmembrane region" description="Helical" evidence="10">
    <location>
        <begin position="77"/>
        <end position="102"/>
    </location>
</feature>
<keyword evidence="6" id="KW-1003">Cell membrane</keyword>
<keyword evidence="12" id="KW-1185">Reference proteome</keyword>
<feature type="transmembrane region" description="Helical" evidence="10">
    <location>
        <begin position="39"/>
        <end position="57"/>
    </location>
</feature>
<dbReference type="InterPro" id="IPR006419">
    <property type="entry name" value="NMN_transpt_PnuC"/>
</dbReference>
<keyword evidence="7 10" id="KW-0812">Transmembrane</keyword>
<evidence type="ECO:0000256" key="3">
    <source>
        <dbReference type="ARBA" id="ARBA00006669"/>
    </source>
</evidence>
<evidence type="ECO:0000256" key="5">
    <source>
        <dbReference type="ARBA" id="ARBA00022448"/>
    </source>
</evidence>
<feature type="transmembrane region" description="Helical" evidence="10">
    <location>
        <begin position="154"/>
        <end position="172"/>
    </location>
</feature>
<evidence type="ECO:0000313" key="12">
    <source>
        <dbReference type="Proteomes" id="UP000651208"/>
    </source>
</evidence>
<evidence type="ECO:0000313" key="11">
    <source>
        <dbReference type="EMBL" id="MBC9130006.1"/>
    </source>
</evidence>
<comment type="similarity">
    <text evidence="3">Belongs to the nicotinamide ribonucleoside (NR) uptake permease (TC 4.B.1) family.</text>
</comment>
<evidence type="ECO:0000256" key="9">
    <source>
        <dbReference type="ARBA" id="ARBA00023136"/>
    </source>
</evidence>
<protein>
    <recommendedName>
        <fullName evidence="4">Nicotinamide riboside transporter PnuC</fullName>
    </recommendedName>
</protein>
<dbReference type="Pfam" id="PF04973">
    <property type="entry name" value="NMN_transporter"/>
    <property type="match status" value="1"/>
</dbReference>
<evidence type="ECO:0000256" key="1">
    <source>
        <dbReference type="ARBA" id="ARBA00002672"/>
    </source>
</evidence>
<feature type="transmembrane region" description="Helical" evidence="10">
    <location>
        <begin position="13"/>
        <end position="32"/>
    </location>
</feature>
<keyword evidence="8 10" id="KW-1133">Transmembrane helix</keyword>
<sequence length="224" mass="25572">MTHLILLIGRSKIYPYICLVLVTLAFLSTNPLQDFDQRYAISFVGSMCGLLCVILLAKRKNSGNVLGMMAAFGESTANFLGNNIGAALPSIFYFLSHVYGLVNWRKNQDTDKAVKVRQLKENHFLTILFFLIIAAFLNVFLTTELEAKNTEYQLIANCFIFGLGLIAQLLLMMRFSFNWYLWILLNVLTIGLNIYTHNPIIATQYLIYLFNAIYGVIEWKKSQK</sequence>
<comment type="caution">
    <text evidence="11">The sequence shown here is derived from an EMBL/GenBank/DDBJ whole genome shotgun (WGS) entry which is preliminary data.</text>
</comment>
<evidence type="ECO:0000256" key="6">
    <source>
        <dbReference type="ARBA" id="ARBA00022475"/>
    </source>
</evidence>
<keyword evidence="5" id="KW-0813">Transport</keyword>
<dbReference type="NCBIfam" id="TIGR01528">
    <property type="entry name" value="NMN_trans_PnuC"/>
    <property type="match status" value="1"/>
</dbReference>
<evidence type="ECO:0000256" key="4">
    <source>
        <dbReference type="ARBA" id="ARBA00017522"/>
    </source>
</evidence>
<comment type="subcellular location">
    <subcellularLocation>
        <location evidence="2">Cell membrane</location>
        <topology evidence="2">Multi-pass membrane protein</topology>
    </subcellularLocation>
</comment>
<organism evidence="11 12">
    <name type="scientific">Frischella japonica</name>
    <dbReference type="NCBI Taxonomy" id="2741544"/>
    <lineage>
        <taxon>Bacteria</taxon>
        <taxon>Pseudomonadati</taxon>
        <taxon>Pseudomonadota</taxon>
        <taxon>Gammaproteobacteria</taxon>
        <taxon>Orbales</taxon>
        <taxon>Orbaceae</taxon>
        <taxon>Frischella</taxon>
    </lineage>
</organism>
<keyword evidence="9 10" id="KW-0472">Membrane</keyword>
<evidence type="ECO:0000256" key="2">
    <source>
        <dbReference type="ARBA" id="ARBA00004651"/>
    </source>
</evidence>
<evidence type="ECO:0000256" key="7">
    <source>
        <dbReference type="ARBA" id="ARBA00022692"/>
    </source>
</evidence>
<name>A0ABR7QVF9_9GAMM</name>
<accession>A0ABR7QVF9</accession>
<evidence type="ECO:0000256" key="8">
    <source>
        <dbReference type="ARBA" id="ARBA00022989"/>
    </source>
</evidence>